<evidence type="ECO:0000256" key="9">
    <source>
        <dbReference type="ARBA" id="ARBA00023211"/>
    </source>
</evidence>
<evidence type="ECO:0000256" key="8">
    <source>
        <dbReference type="ARBA" id="ARBA00023136"/>
    </source>
</evidence>
<dbReference type="EC" id="3.6.1.54" evidence="10"/>
<dbReference type="InterPro" id="IPR043461">
    <property type="entry name" value="LpxH-like"/>
</dbReference>
<feature type="binding site" evidence="10">
    <location>
        <position position="160"/>
    </location>
    <ligand>
        <name>substrate</name>
    </ligand>
</feature>
<feature type="domain" description="Calcineurin-like phosphoesterase" evidence="11">
    <location>
        <begin position="3"/>
        <end position="199"/>
    </location>
</feature>
<evidence type="ECO:0000256" key="7">
    <source>
        <dbReference type="ARBA" id="ARBA00023098"/>
    </source>
</evidence>
<comment type="subcellular location">
    <subcellularLocation>
        <location evidence="10">Cell inner membrane</location>
        <topology evidence="10">Peripheral membrane protein</topology>
        <orientation evidence="10">Cytoplasmic side</orientation>
    </subcellularLocation>
</comment>
<feature type="binding site" evidence="10">
    <location>
        <position position="195"/>
    </location>
    <ligand>
        <name>Mn(2+)</name>
        <dbReference type="ChEBI" id="CHEBI:29035"/>
        <label>2</label>
    </ligand>
</feature>
<dbReference type="Gene3D" id="3.60.21.10">
    <property type="match status" value="1"/>
</dbReference>
<comment type="catalytic activity">
    <reaction evidence="10">
        <text>UDP-2-N,3-O-bis[(3R)-3-hydroxytetradecanoyl]-alpha-D-glucosamine + H2O = 2-N,3-O-bis[(3R)-3-hydroxytetradecanoyl]-alpha-D-glucosaminyl 1-phosphate + UMP + 2 H(+)</text>
        <dbReference type="Rhea" id="RHEA:25213"/>
        <dbReference type="ChEBI" id="CHEBI:15377"/>
        <dbReference type="ChEBI" id="CHEBI:15378"/>
        <dbReference type="ChEBI" id="CHEBI:57865"/>
        <dbReference type="ChEBI" id="CHEBI:57957"/>
        <dbReference type="ChEBI" id="CHEBI:78847"/>
        <dbReference type="EC" id="3.6.1.54"/>
    </reaction>
</comment>
<keyword evidence="1 10" id="KW-1003">Cell membrane</keyword>
<keyword evidence="6 10" id="KW-0378">Hydrolase</keyword>
<dbReference type="GO" id="GO:0016787">
    <property type="term" value="F:hydrolase activity"/>
    <property type="evidence" value="ECO:0007669"/>
    <property type="project" value="UniProtKB-KW"/>
</dbReference>
<evidence type="ECO:0000256" key="10">
    <source>
        <dbReference type="HAMAP-Rule" id="MF_00575"/>
    </source>
</evidence>
<feature type="binding site" evidence="10">
    <location>
        <position position="122"/>
    </location>
    <ligand>
        <name>substrate</name>
    </ligand>
</feature>
<evidence type="ECO:0000259" key="11">
    <source>
        <dbReference type="Pfam" id="PF00149"/>
    </source>
</evidence>
<evidence type="ECO:0000256" key="5">
    <source>
        <dbReference type="ARBA" id="ARBA00022723"/>
    </source>
</evidence>
<evidence type="ECO:0000256" key="3">
    <source>
        <dbReference type="ARBA" id="ARBA00022519"/>
    </source>
</evidence>
<feature type="binding site" evidence="10">
    <location>
        <position position="41"/>
    </location>
    <ligand>
        <name>Mn(2+)</name>
        <dbReference type="ChEBI" id="CHEBI:29035"/>
        <label>2</label>
    </ligand>
</feature>
<keyword evidence="7 10" id="KW-0443">Lipid metabolism</keyword>
<evidence type="ECO:0000256" key="1">
    <source>
        <dbReference type="ARBA" id="ARBA00022475"/>
    </source>
</evidence>
<dbReference type="InterPro" id="IPR010138">
    <property type="entry name" value="UDP-diacylglucosamine_Hdrlase"/>
</dbReference>
<comment type="caution">
    <text evidence="10">Lacks conserved residue(s) required for the propagation of feature annotation.</text>
</comment>
<keyword evidence="8 10" id="KW-0472">Membrane</keyword>
<comment type="pathway">
    <text evidence="10">Glycolipid biosynthesis; lipid IV(A) biosynthesis; lipid IV(A) from (3R)-3-hydroxytetradecanoyl-[acyl-carrier-protein] and UDP-N-acetyl-alpha-D-glucosamine: step 4/6.</text>
</comment>
<feature type="binding site" evidence="10">
    <location>
        <position position="79"/>
    </location>
    <ligand>
        <name>Mn(2+)</name>
        <dbReference type="ChEBI" id="CHEBI:29035"/>
        <label>2</label>
    </ligand>
</feature>
<dbReference type="NCBIfam" id="NF003743">
    <property type="entry name" value="PRK05340.1"/>
    <property type="match status" value="1"/>
</dbReference>
<feature type="binding site" evidence="10">
    <location>
        <position position="195"/>
    </location>
    <ligand>
        <name>substrate</name>
    </ligand>
</feature>
<evidence type="ECO:0000256" key="4">
    <source>
        <dbReference type="ARBA" id="ARBA00022556"/>
    </source>
</evidence>
<feature type="binding site" evidence="10">
    <location>
        <position position="8"/>
    </location>
    <ligand>
        <name>Mn(2+)</name>
        <dbReference type="ChEBI" id="CHEBI:29035"/>
        <label>1</label>
    </ligand>
</feature>
<feature type="binding site" evidence="10">
    <location>
        <position position="167"/>
    </location>
    <ligand>
        <name>substrate</name>
    </ligand>
</feature>
<dbReference type="InterPro" id="IPR029052">
    <property type="entry name" value="Metallo-depent_PP-like"/>
</dbReference>
<keyword evidence="4 10" id="KW-0441">Lipid A biosynthesis</keyword>
<sequence>MTHLFISDLHLSPDRPATLDLLLDFLAGPAREAERLYILGDLFDSWIGDDDDTPFNRRAIAGLRALTDAGVACDLMHGNRDFLLGRRFRRETGCRLLRDPTLISLAGEPTLLMHGDLLCTDDLAYQRFRRRVRNPLVQRLFLFKSLDSRRALAANYRNRSRAAMAEKSAEIMDVNQDTVAGYLRRFGALHLIHGHTHRPCDHEIALGDRQARRSVLAEWADTGGEVLAHRNGIWQREPITPT</sequence>
<dbReference type="RefSeq" id="WP_386026675.1">
    <property type="nucleotide sequence ID" value="NZ_JBHUHX010000025.1"/>
</dbReference>
<keyword evidence="3 10" id="KW-0997">Cell inner membrane</keyword>
<organism evidence="12 13">
    <name type="scientific">Thiorhodococcus fuscus</name>
    <dbReference type="NCBI Taxonomy" id="527200"/>
    <lineage>
        <taxon>Bacteria</taxon>
        <taxon>Pseudomonadati</taxon>
        <taxon>Pseudomonadota</taxon>
        <taxon>Gammaproteobacteria</taxon>
        <taxon>Chromatiales</taxon>
        <taxon>Chromatiaceae</taxon>
        <taxon>Thiorhodococcus</taxon>
    </lineage>
</organism>
<comment type="cofactor">
    <cofactor evidence="10">
        <name>Mn(2+)</name>
        <dbReference type="ChEBI" id="CHEBI:29035"/>
    </cofactor>
    <text evidence="10">Binds 2 Mn(2+) ions per subunit in a binuclear metal center.</text>
</comment>
<evidence type="ECO:0000256" key="2">
    <source>
        <dbReference type="ARBA" id="ARBA00022516"/>
    </source>
</evidence>
<keyword evidence="2 10" id="KW-0444">Lipid biosynthesis</keyword>
<dbReference type="NCBIfam" id="TIGR01854">
    <property type="entry name" value="lipid_A_lpxH"/>
    <property type="match status" value="1"/>
</dbReference>
<comment type="function">
    <text evidence="10">Hydrolyzes the pyrophosphate bond of UDP-2,3-diacylglucosamine to yield 2,3-diacylglucosamine 1-phosphate (lipid X) and UMP by catalyzing the attack of water at the alpha-P atom. Involved in the biosynthesis of lipid A, a phosphorylated glycolipid that anchors the lipopolysaccharide to the outer membrane of the cell.</text>
</comment>
<dbReference type="PANTHER" id="PTHR34990">
    <property type="entry name" value="UDP-2,3-DIACYLGLUCOSAMINE HYDROLASE-RELATED"/>
    <property type="match status" value="1"/>
</dbReference>
<name>A0ABW4Y8B6_9GAMM</name>
<protein>
    <recommendedName>
        <fullName evidence="10">UDP-2,3-diacylglucosamine hydrolase</fullName>
        <ecNumber evidence="10">3.6.1.54</ecNumber>
    </recommendedName>
    <alternativeName>
        <fullName evidence="10">UDP-2,3-diacylglucosamine diphosphatase</fullName>
    </alternativeName>
</protein>
<dbReference type="Pfam" id="PF00149">
    <property type="entry name" value="Metallophos"/>
    <property type="match status" value="1"/>
</dbReference>
<dbReference type="HAMAP" id="MF_00575">
    <property type="entry name" value="LpxH"/>
    <property type="match status" value="1"/>
</dbReference>
<accession>A0ABW4Y8B6</accession>
<feature type="binding site" evidence="10">
    <location>
        <begin position="79"/>
        <end position="80"/>
    </location>
    <ligand>
        <name>substrate</name>
    </ligand>
</feature>
<keyword evidence="13" id="KW-1185">Reference proteome</keyword>
<feature type="binding site" evidence="10">
    <location>
        <position position="114"/>
    </location>
    <ligand>
        <name>Mn(2+)</name>
        <dbReference type="ChEBI" id="CHEBI:29035"/>
        <label>2</label>
    </ligand>
</feature>
<evidence type="ECO:0000313" key="12">
    <source>
        <dbReference type="EMBL" id="MFD2112411.1"/>
    </source>
</evidence>
<feature type="binding site" evidence="10">
    <location>
        <position position="41"/>
    </location>
    <ligand>
        <name>Mn(2+)</name>
        <dbReference type="ChEBI" id="CHEBI:29035"/>
        <label>1</label>
    </ligand>
</feature>
<dbReference type="EMBL" id="JBHUHX010000025">
    <property type="protein sequence ID" value="MFD2112411.1"/>
    <property type="molecule type" value="Genomic_DNA"/>
</dbReference>
<comment type="similarity">
    <text evidence="10">Belongs to the LpxH family.</text>
</comment>
<gene>
    <name evidence="10" type="primary">lpxH</name>
    <name evidence="12" type="ORF">ACFSJC_11215</name>
</gene>
<keyword evidence="9 10" id="KW-0464">Manganese</keyword>
<evidence type="ECO:0000256" key="6">
    <source>
        <dbReference type="ARBA" id="ARBA00022801"/>
    </source>
</evidence>
<proteinExistence type="inferred from homology"/>
<dbReference type="SUPFAM" id="SSF56300">
    <property type="entry name" value="Metallo-dependent phosphatases"/>
    <property type="match status" value="1"/>
</dbReference>
<feature type="binding site" evidence="10">
    <location>
        <position position="10"/>
    </location>
    <ligand>
        <name>Mn(2+)</name>
        <dbReference type="ChEBI" id="CHEBI:29035"/>
        <label>1</label>
    </ligand>
</feature>
<dbReference type="Proteomes" id="UP001597337">
    <property type="component" value="Unassembled WGS sequence"/>
</dbReference>
<dbReference type="PANTHER" id="PTHR34990:SF1">
    <property type="entry name" value="UDP-2,3-DIACYLGLUCOSAMINE HYDROLASE"/>
    <property type="match status" value="1"/>
</dbReference>
<dbReference type="InterPro" id="IPR004843">
    <property type="entry name" value="Calcineurin-like_PHP"/>
</dbReference>
<feature type="binding site" evidence="10">
    <location>
        <position position="197"/>
    </location>
    <ligand>
        <name>Mn(2+)</name>
        <dbReference type="ChEBI" id="CHEBI:29035"/>
        <label>1</label>
    </ligand>
</feature>
<comment type="caution">
    <text evidence="12">The sequence shown here is derived from an EMBL/GenBank/DDBJ whole genome shotgun (WGS) entry which is preliminary data.</text>
</comment>
<keyword evidence="5 10" id="KW-0479">Metal-binding</keyword>
<evidence type="ECO:0000313" key="13">
    <source>
        <dbReference type="Proteomes" id="UP001597337"/>
    </source>
</evidence>
<dbReference type="CDD" id="cd07398">
    <property type="entry name" value="MPP_YbbF-LpxH"/>
    <property type="match status" value="1"/>
</dbReference>
<reference evidence="13" key="1">
    <citation type="journal article" date="2019" name="Int. J. Syst. Evol. Microbiol.">
        <title>The Global Catalogue of Microorganisms (GCM) 10K type strain sequencing project: providing services to taxonomists for standard genome sequencing and annotation.</title>
        <authorList>
            <consortium name="The Broad Institute Genomics Platform"/>
            <consortium name="The Broad Institute Genome Sequencing Center for Infectious Disease"/>
            <person name="Wu L."/>
            <person name="Ma J."/>
        </authorList>
    </citation>
    <scope>NUCLEOTIDE SEQUENCE [LARGE SCALE GENOMIC DNA]</scope>
    <source>
        <strain evidence="13">KACC 12597</strain>
    </source>
</reference>